<keyword evidence="3" id="KW-1185">Reference proteome</keyword>
<dbReference type="Pfam" id="PF04749">
    <property type="entry name" value="PLAC8"/>
    <property type="match status" value="1"/>
</dbReference>
<dbReference type="EMBL" id="BLLK01000029">
    <property type="protein sequence ID" value="GFH48828.1"/>
    <property type="molecule type" value="Genomic_DNA"/>
</dbReference>
<dbReference type="AlphaFoldDB" id="A0AAD3H3M1"/>
<evidence type="ECO:0000313" key="2">
    <source>
        <dbReference type="EMBL" id="GFH48828.1"/>
    </source>
</evidence>
<feature type="transmembrane region" description="Helical" evidence="1">
    <location>
        <begin position="153"/>
        <end position="172"/>
    </location>
</feature>
<evidence type="ECO:0008006" key="4">
    <source>
        <dbReference type="Google" id="ProtNLM"/>
    </source>
</evidence>
<protein>
    <recommendedName>
        <fullName evidence="4">PLAC8 family protein</fullName>
    </recommendedName>
</protein>
<evidence type="ECO:0000313" key="3">
    <source>
        <dbReference type="Proteomes" id="UP001054902"/>
    </source>
</evidence>
<feature type="transmembrane region" description="Helical" evidence="1">
    <location>
        <begin position="115"/>
        <end position="141"/>
    </location>
</feature>
<proteinExistence type="predicted"/>
<dbReference type="Proteomes" id="UP001054902">
    <property type="component" value="Unassembled WGS sequence"/>
</dbReference>
<keyword evidence="1" id="KW-1133">Transmembrane helix</keyword>
<gene>
    <name evidence="2" type="ORF">CTEN210_05304</name>
</gene>
<evidence type="ECO:0000256" key="1">
    <source>
        <dbReference type="SAM" id="Phobius"/>
    </source>
</evidence>
<comment type="caution">
    <text evidence="2">The sequence shown here is derived from an EMBL/GenBank/DDBJ whole genome shotgun (WGS) entry which is preliminary data.</text>
</comment>
<name>A0AAD3H3M1_9STRA</name>
<organism evidence="2 3">
    <name type="scientific">Chaetoceros tenuissimus</name>
    <dbReference type="NCBI Taxonomy" id="426638"/>
    <lineage>
        <taxon>Eukaryota</taxon>
        <taxon>Sar</taxon>
        <taxon>Stramenopiles</taxon>
        <taxon>Ochrophyta</taxon>
        <taxon>Bacillariophyta</taxon>
        <taxon>Coscinodiscophyceae</taxon>
        <taxon>Chaetocerotophycidae</taxon>
        <taxon>Chaetocerotales</taxon>
        <taxon>Chaetocerotaceae</taxon>
        <taxon>Chaetoceros</taxon>
    </lineage>
</organism>
<keyword evidence="1" id="KW-0812">Transmembrane</keyword>
<reference evidence="2 3" key="1">
    <citation type="journal article" date="2021" name="Sci. Rep.">
        <title>The genome of the diatom Chaetoceros tenuissimus carries an ancient integrated fragment of an extant virus.</title>
        <authorList>
            <person name="Hongo Y."/>
            <person name="Kimura K."/>
            <person name="Takaki Y."/>
            <person name="Yoshida Y."/>
            <person name="Baba S."/>
            <person name="Kobayashi G."/>
            <person name="Nagasaki K."/>
            <person name="Hano T."/>
            <person name="Tomaru Y."/>
        </authorList>
    </citation>
    <scope>NUCLEOTIDE SEQUENCE [LARGE SCALE GENOMIC DNA]</scope>
    <source>
        <strain evidence="2 3">NIES-3715</strain>
    </source>
</reference>
<keyword evidence="1" id="KW-0472">Membrane</keyword>
<dbReference type="InterPro" id="IPR006461">
    <property type="entry name" value="PLAC_motif_containing"/>
</dbReference>
<sequence>MGKSQPINDATDELQQPLLADDQEQLNDILSSDAIPVVIAEPVSSESMIRSDVILPSDDNQGRWRDGLFNCCSYGCCHPSFCLPLNCPLIGIAQVMRRMSLNLIGKRGNESQATLTFFIIFSIACIILCFGPKILISSLGIAMQSSEGTNQTFMIVLPCSIATFFLFYLIVITRRAIRKRENIPNGCCGPCDDCCVAAVFPCCAVGQAMRHTANYNIYRAVWISTTGLPDGIERNSQPALSTEHVLDQRVESV</sequence>
<accession>A0AAD3H3M1</accession>